<evidence type="ECO:0000313" key="4">
    <source>
        <dbReference type="EMBL" id="KAA9333614.1"/>
    </source>
</evidence>
<dbReference type="InterPro" id="IPR026444">
    <property type="entry name" value="Secre_tail"/>
</dbReference>
<dbReference type="SMART" id="SM00710">
    <property type="entry name" value="PbH1"/>
    <property type="match status" value="11"/>
</dbReference>
<keyword evidence="5" id="KW-1185">Reference proteome</keyword>
<evidence type="ECO:0000313" key="5">
    <source>
        <dbReference type="Proteomes" id="UP000326570"/>
    </source>
</evidence>
<name>A0A5N1IU84_9BACT</name>
<feature type="chain" id="PRO_5024827067" evidence="2">
    <location>
        <begin position="21"/>
        <end position="1732"/>
    </location>
</feature>
<dbReference type="InterPro" id="IPR012334">
    <property type="entry name" value="Pectin_lyas_fold"/>
</dbReference>
<dbReference type="InterPro" id="IPR006626">
    <property type="entry name" value="PbH1"/>
</dbReference>
<keyword evidence="2" id="KW-0732">Signal</keyword>
<dbReference type="Gene3D" id="2.60.120.260">
    <property type="entry name" value="Galactose-binding domain-like"/>
    <property type="match status" value="1"/>
</dbReference>
<dbReference type="Gene3D" id="2.160.20.10">
    <property type="entry name" value="Single-stranded right-handed beta-helix, Pectin lyase-like"/>
    <property type="match status" value="2"/>
</dbReference>
<evidence type="ECO:0000259" key="3">
    <source>
        <dbReference type="Pfam" id="PF18962"/>
    </source>
</evidence>
<gene>
    <name evidence="4" type="ORF">F0P94_10195</name>
</gene>
<feature type="domain" description="Secretion system C-terminal sorting" evidence="3">
    <location>
        <begin position="1662"/>
        <end position="1731"/>
    </location>
</feature>
<dbReference type="SUPFAM" id="SSF51126">
    <property type="entry name" value="Pectin lyase-like"/>
    <property type="match status" value="3"/>
</dbReference>
<accession>A0A5N1IU84</accession>
<proteinExistence type="predicted"/>
<protein>
    <submittedName>
        <fullName evidence="4">T9SS type A sorting domain-containing protein</fullName>
    </submittedName>
</protein>
<evidence type="ECO:0000256" key="2">
    <source>
        <dbReference type="SAM" id="SignalP"/>
    </source>
</evidence>
<reference evidence="4 5" key="1">
    <citation type="submission" date="2019-09" db="EMBL/GenBank/DDBJ databases">
        <title>Genome sequence of Adhaeribacter sp. M2.</title>
        <authorList>
            <person name="Srinivasan S."/>
        </authorList>
    </citation>
    <scope>NUCLEOTIDE SEQUENCE [LARGE SCALE GENOMIC DNA]</scope>
    <source>
        <strain evidence="4 5">M2</strain>
    </source>
</reference>
<dbReference type="Gene3D" id="2.60.40.10">
    <property type="entry name" value="Immunoglobulins"/>
    <property type="match status" value="2"/>
</dbReference>
<feature type="signal peptide" evidence="2">
    <location>
        <begin position="1"/>
        <end position="20"/>
    </location>
</feature>
<dbReference type="Proteomes" id="UP000326570">
    <property type="component" value="Unassembled WGS sequence"/>
</dbReference>
<sequence length="1732" mass="182416">MKKILTFTLLYLLLVGGARSQQPCTSPISSFPYFENFETGAGGWMAGGTNSSWALGTPIKQVINTAASGTNSWVTNLSGPYRANEQSYVMSPCFSTMSMTQPVLEMKIWWSSESNWDGAVLQSSSDGGLTWQRVGARNDPHNWYNNNTIKSGPGGQTPGSAHGWSGSTQTNNGSRGWVIAKHPLTGLGQQTNLRLRIAFASDTLFHEDGFAFDDVSIYDTPTNDASLTALTSPQSSVQPNVSTPVTVTLKNLGIANLTNAKLGFSVNGTTVLNNYSFSGNLTQNQSATALTIGNYTFQPGIHTLKAWSSQPNGLPDGDTSNDTITTTIYTCSTLSTYTINQNAPSSGTNFQSFGAAVRSLSICGIAGPVVLDVAAGSGPYTETVVLSNINGASATNTVTINGNGNTIINAATSGDALKLDGAKYYRISNLKVNSNPAATGGTVVTLTNSSQNNTFTGCTFTHSITTTTNSARVVALASGSSNNTFQNDTIIGGYVAIHNFGSSSSNSNSGNSFIGNVIQDPHNFGIHLQYNSNTLYEGNDISWPNRTSTSGIYGMYVANGNSGVTISKNRIHNTHDVAVVTTGTVYGIYCLAGGTSTGVNIIKNNLIYNINNNGGTLYGLYHSAGDNTYYYNNTVAFDDPTIVHNNLRGMHFSNAATNVKFINNIISLSTQATNKHALYVVNTGISLVSNNNVLYAPGGKVGYFAADKVTLADWQAVNNNAYDQASVAADPEFQDRASGNMKPTNATAHNIGQPLTDVTDDITNSPRSATTPDPGAFEVTPAQYDAGITAITSPAATILPGVSQPVTITFKNYGSNNLTSAVINWTVNGVAQTSYNWSGNLANNQTSGPVTIGNYTFPAGTFTLDVCITNPSGQPDGNNFNDCKAATIISCNALAGTYTINKNLPGSATNFVSFTSAANTLNSCGISGPVTINVAAGTGPYTEAVMFKDITGTSATNTITINGNGNTIVNPLVSVIYALSGDALTLNGAKYYRFDSLRVNSSVKALHGAVVALRNNAQNNTFTGCTFTHNNSTVSPYAQAVFLGAGSSNNTFRNNTTRGAYYAFLNNGTSSSINNGNTFTGNTIIDAHGSAFYNLNTTGTLIERNDISNPTRPNTFNFTGIYLSSSTGVTISKNRIHNTHGASSSLTGTVHGIYTSAAGTAGSENIIKNNIIYNINNVNGEFIGFYNTGGNNTYYYHNTVSVDQTRALHPILRGMHFGSSATNVKFINNIISLKSPATAKHAIYLNNPSISVVSNNNNLHAPNGNVGYYSSDKTTLADWKAANSSAYDQASLSADPVFKNGVTGDLRPSIVALDDKGQPLPAVTDDITGVTRPQTTPDLGAFEFTVQPDDVGIIAISGPSITGCGLTTTEPITVIIKNFGHVTQTNIPVAYKVGTGNFVNEIYTGSIAANATASFTFTALANLSASGTHTIVAMTNLNGDGDLTNNSDTLKVVNSLISNLQTVLDFESAASGLSRFITTVNSHSGLTEDPAASFGTGTKGLIMDGVTDAAWTMPTGSYSPWNTNPNHFAAAYLCFDPGTNGPNDSLYLHFDLKQLYKIANANTNLRIRVNGTPVGGNQTLPAKTYRPPFSGTGGTTNWTPIRIDLTDFANLPSIRIAFESNVSESYANGTGTANLIDNIRIRKVVASPSGTTKDLLAGQLNVYPNPSNGMFNVSLPEGKAFGMEVTDLTGRVILKQDAKGKTSLDLSKAAKGIYLLKVTTAGSATVKKIIVE</sequence>
<feature type="region of interest" description="Disordered" evidence="1">
    <location>
        <begin position="150"/>
        <end position="172"/>
    </location>
</feature>
<dbReference type="EMBL" id="VTWT01000005">
    <property type="protein sequence ID" value="KAA9333614.1"/>
    <property type="molecule type" value="Genomic_DNA"/>
</dbReference>
<dbReference type="Pfam" id="PF18962">
    <property type="entry name" value="Por_Secre_tail"/>
    <property type="match status" value="1"/>
</dbReference>
<dbReference type="NCBIfam" id="TIGR04183">
    <property type="entry name" value="Por_Secre_tail"/>
    <property type="match status" value="1"/>
</dbReference>
<dbReference type="RefSeq" id="WP_150903781.1">
    <property type="nucleotide sequence ID" value="NZ_VTWT01000005.1"/>
</dbReference>
<dbReference type="InterPro" id="IPR011050">
    <property type="entry name" value="Pectin_lyase_fold/virulence"/>
</dbReference>
<comment type="caution">
    <text evidence="4">The sequence shown here is derived from an EMBL/GenBank/DDBJ whole genome shotgun (WGS) entry which is preliminary data.</text>
</comment>
<organism evidence="4 5">
    <name type="scientific">Adhaeribacter soli</name>
    <dbReference type="NCBI Taxonomy" id="2607655"/>
    <lineage>
        <taxon>Bacteria</taxon>
        <taxon>Pseudomonadati</taxon>
        <taxon>Bacteroidota</taxon>
        <taxon>Cytophagia</taxon>
        <taxon>Cytophagales</taxon>
        <taxon>Hymenobacteraceae</taxon>
        <taxon>Adhaeribacter</taxon>
    </lineage>
</organism>
<dbReference type="InterPro" id="IPR013783">
    <property type="entry name" value="Ig-like_fold"/>
</dbReference>
<evidence type="ECO:0000256" key="1">
    <source>
        <dbReference type="SAM" id="MobiDB-lite"/>
    </source>
</evidence>